<protein>
    <submittedName>
        <fullName evidence="1">AAA family ATPase</fullName>
    </submittedName>
</protein>
<sequence length="172" mass="18680">MISGAPGVGKTTIARPLARALGLPLFAKDGIKERMHDVLAENGPVDLTWSRRLGAASMELLWLLAADAPGCVLEANFWHGHEQQNASLRELSTGGTLVEVYCTAPHEEIIRRFRARQASGERHAVHPDHEFTPDYWDRNFGKPIGIGQVVELDTSVPVDVAGLAATVRALLA</sequence>
<accession>A0ABN2SMJ5</accession>
<evidence type="ECO:0000313" key="1">
    <source>
        <dbReference type="EMBL" id="GAA1989149.1"/>
    </source>
</evidence>
<name>A0ABN2SMJ5_9ACTN</name>
<dbReference type="InterPro" id="IPR027417">
    <property type="entry name" value="P-loop_NTPase"/>
</dbReference>
<gene>
    <name evidence="1" type="ORF">GCM10009838_60060</name>
</gene>
<evidence type="ECO:0000313" key="2">
    <source>
        <dbReference type="Proteomes" id="UP001499854"/>
    </source>
</evidence>
<dbReference type="Proteomes" id="UP001499854">
    <property type="component" value="Unassembled WGS sequence"/>
</dbReference>
<dbReference type="Gene3D" id="3.40.50.300">
    <property type="entry name" value="P-loop containing nucleotide triphosphate hydrolases"/>
    <property type="match status" value="1"/>
</dbReference>
<dbReference type="Pfam" id="PF13671">
    <property type="entry name" value="AAA_33"/>
    <property type="match status" value="1"/>
</dbReference>
<reference evidence="1 2" key="1">
    <citation type="journal article" date="2019" name="Int. J. Syst. Evol. Microbiol.">
        <title>The Global Catalogue of Microorganisms (GCM) 10K type strain sequencing project: providing services to taxonomists for standard genome sequencing and annotation.</title>
        <authorList>
            <consortium name="The Broad Institute Genomics Platform"/>
            <consortium name="The Broad Institute Genome Sequencing Center for Infectious Disease"/>
            <person name="Wu L."/>
            <person name="Ma J."/>
        </authorList>
    </citation>
    <scope>NUCLEOTIDE SEQUENCE [LARGE SCALE GENOMIC DNA]</scope>
    <source>
        <strain evidence="1 2">JCM 16013</strain>
    </source>
</reference>
<dbReference type="SUPFAM" id="SSF52540">
    <property type="entry name" value="P-loop containing nucleoside triphosphate hydrolases"/>
    <property type="match status" value="1"/>
</dbReference>
<comment type="caution">
    <text evidence="1">The sequence shown here is derived from an EMBL/GenBank/DDBJ whole genome shotgun (WGS) entry which is preliminary data.</text>
</comment>
<proteinExistence type="predicted"/>
<organism evidence="1 2">
    <name type="scientific">Catenulispora subtropica</name>
    <dbReference type="NCBI Taxonomy" id="450798"/>
    <lineage>
        <taxon>Bacteria</taxon>
        <taxon>Bacillati</taxon>
        <taxon>Actinomycetota</taxon>
        <taxon>Actinomycetes</taxon>
        <taxon>Catenulisporales</taxon>
        <taxon>Catenulisporaceae</taxon>
        <taxon>Catenulispora</taxon>
    </lineage>
</organism>
<keyword evidence="2" id="KW-1185">Reference proteome</keyword>
<dbReference type="EMBL" id="BAAAQM010000041">
    <property type="protein sequence ID" value="GAA1989149.1"/>
    <property type="molecule type" value="Genomic_DNA"/>
</dbReference>